<comment type="function">
    <text evidence="5">5'-&gt;3' double-stranded DNA exonuclease which may also possess a cryptic 3'-&gt;5' double-stranded DNA exonuclease activity. Functions in DNA mismatch repair.</text>
</comment>
<dbReference type="Proteomes" id="UP001497382">
    <property type="component" value="Unassembled WGS sequence"/>
</dbReference>
<keyword evidence="5" id="KW-0238">DNA-binding</keyword>
<dbReference type="Pfam" id="PF00867">
    <property type="entry name" value="XPG_I"/>
    <property type="match status" value="1"/>
</dbReference>
<dbReference type="EMBL" id="CAXIEN010000552">
    <property type="protein sequence ID" value="CAL1300388.1"/>
    <property type="molecule type" value="Genomic_DNA"/>
</dbReference>
<feature type="domain" description="XPG-I" evidence="6">
    <location>
        <begin position="138"/>
        <end position="209"/>
    </location>
</feature>
<dbReference type="AlphaFoldDB" id="A0AAV2BWC9"/>
<evidence type="ECO:0000313" key="9">
    <source>
        <dbReference type="Proteomes" id="UP001497382"/>
    </source>
</evidence>
<comment type="caution">
    <text evidence="8">The sequence shown here is derived from an EMBL/GenBank/DDBJ whole genome shotgun (WGS) entry which is preliminary data.</text>
</comment>
<dbReference type="PRINTS" id="PR00853">
    <property type="entry name" value="XPGRADSUPER"/>
</dbReference>
<dbReference type="PANTHER" id="PTHR11081:SF8">
    <property type="entry name" value="EXONUCLEASE 1"/>
    <property type="match status" value="1"/>
</dbReference>
<protein>
    <recommendedName>
        <fullName evidence="5">Exonuclease 1</fullName>
        <ecNumber evidence="5">3.1.-.-</ecNumber>
    </recommendedName>
</protein>
<dbReference type="GO" id="GO:0017108">
    <property type="term" value="F:5'-flap endonuclease activity"/>
    <property type="evidence" value="ECO:0007669"/>
    <property type="project" value="TreeGrafter"/>
</dbReference>
<evidence type="ECO:0000256" key="3">
    <source>
        <dbReference type="ARBA" id="ARBA00023204"/>
    </source>
</evidence>
<dbReference type="GO" id="GO:0005634">
    <property type="term" value="C:nucleus"/>
    <property type="evidence" value="ECO:0007669"/>
    <property type="project" value="UniProtKB-SubCell"/>
</dbReference>
<dbReference type="GO" id="GO:0035312">
    <property type="term" value="F:5'-3' DNA exonuclease activity"/>
    <property type="evidence" value="ECO:0007669"/>
    <property type="project" value="UniProtKB-UniRule"/>
</dbReference>
<reference evidence="8 9" key="1">
    <citation type="submission" date="2024-04" db="EMBL/GenBank/DDBJ databases">
        <authorList>
            <person name="Rising A."/>
            <person name="Reimegard J."/>
            <person name="Sonavane S."/>
            <person name="Akerstrom W."/>
            <person name="Nylinder S."/>
            <person name="Hedman E."/>
            <person name="Kallberg Y."/>
        </authorList>
    </citation>
    <scope>NUCLEOTIDE SEQUENCE [LARGE SCALE GENOMIC DNA]</scope>
</reference>
<dbReference type="GO" id="GO:0006310">
    <property type="term" value="P:DNA recombination"/>
    <property type="evidence" value="ECO:0007669"/>
    <property type="project" value="TreeGrafter"/>
</dbReference>
<dbReference type="InterPro" id="IPR006086">
    <property type="entry name" value="XPG-I_dom"/>
</dbReference>
<dbReference type="SMART" id="SM00484">
    <property type="entry name" value="XPGI"/>
    <property type="match status" value="1"/>
</dbReference>
<evidence type="ECO:0000313" key="8">
    <source>
        <dbReference type="EMBL" id="CAL1300388.1"/>
    </source>
</evidence>
<keyword evidence="2 5" id="KW-0227">DNA damage</keyword>
<gene>
    <name evidence="8" type="ORF">LARSCL_LOCUS21917</name>
</gene>
<keyword evidence="5" id="KW-0378">Hydrolase</keyword>
<keyword evidence="3 5" id="KW-0234">DNA repair</keyword>
<evidence type="ECO:0000256" key="5">
    <source>
        <dbReference type="RuleBase" id="RU910737"/>
    </source>
</evidence>
<dbReference type="SMART" id="SM00485">
    <property type="entry name" value="XPGN"/>
    <property type="match status" value="1"/>
</dbReference>
<proteinExistence type="inferred from homology"/>
<keyword evidence="5" id="KW-0267">Excision nuclease</keyword>
<dbReference type="SUPFAM" id="SSF88723">
    <property type="entry name" value="PIN domain-like"/>
    <property type="match status" value="1"/>
</dbReference>
<dbReference type="GO" id="GO:0046872">
    <property type="term" value="F:metal ion binding"/>
    <property type="evidence" value="ECO:0007669"/>
    <property type="project" value="UniProtKB-UniRule"/>
</dbReference>
<evidence type="ECO:0000256" key="1">
    <source>
        <dbReference type="ARBA" id="ARBA00004123"/>
    </source>
</evidence>
<comment type="subcellular location">
    <subcellularLocation>
        <location evidence="1 5">Nucleus</location>
    </subcellularLocation>
</comment>
<feature type="domain" description="XPG N-terminal" evidence="7">
    <location>
        <begin position="1"/>
        <end position="99"/>
    </location>
</feature>
<comment type="cofactor">
    <cofactor evidence="5">
        <name>Mg(2+)</name>
        <dbReference type="ChEBI" id="CHEBI:18420"/>
    </cofactor>
    <text evidence="5">Binds 2 magnesium ions per subunit. They probably participate in the reaction catalyzed by the enzyme. May bind an additional third magnesium ion after substrate binding.</text>
</comment>
<organism evidence="8 9">
    <name type="scientific">Larinioides sclopetarius</name>
    <dbReference type="NCBI Taxonomy" id="280406"/>
    <lineage>
        <taxon>Eukaryota</taxon>
        <taxon>Metazoa</taxon>
        <taxon>Ecdysozoa</taxon>
        <taxon>Arthropoda</taxon>
        <taxon>Chelicerata</taxon>
        <taxon>Arachnida</taxon>
        <taxon>Araneae</taxon>
        <taxon>Araneomorphae</taxon>
        <taxon>Entelegynae</taxon>
        <taxon>Araneoidea</taxon>
        <taxon>Araneidae</taxon>
        <taxon>Larinioides</taxon>
    </lineage>
</organism>
<evidence type="ECO:0000259" key="6">
    <source>
        <dbReference type="SMART" id="SM00484"/>
    </source>
</evidence>
<keyword evidence="9" id="KW-1185">Reference proteome</keyword>
<keyword evidence="5" id="KW-0540">Nuclease</keyword>
<dbReference type="FunFam" id="3.40.50.1010:FF:000002">
    <property type="entry name" value="Exonuclease 1, putative"/>
    <property type="match status" value="1"/>
</dbReference>
<dbReference type="GO" id="GO:0006298">
    <property type="term" value="P:mismatch repair"/>
    <property type="evidence" value="ECO:0007669"/>
    <property type="project" value="TreeGrafter"/>
</dbReference>
<dbReference type="InterPro" id="IPR029060">
    <property type="entry name" value="PIN-like_dom_sf"/>
</dbReference>
<dbReference type="Pfam" id="PF00752">
    <property type="entry name" value="XPG_N"/>
    <property type="match status" value="1"/>
</dbReference>
<dbReference type="GO" id="GO:0003677">
    <property type="term" value="F:DNA binding"/>
    <property type="evidence" value="ECO:0007669"/>
    <property type="project" value="UniProtKB-UniRule"/>
</dbReference>
<dbReference type="InterPro" id="IPR006084">
    <property type="entry name" value="XPG/Rad2"/>
</dbReference>
<evidence type="ECO:0000259" key="7">
    <source>
        <dbReference type="SMART" id="SM00485"/>
    </source>
</evidence>
<evidence type="ECO:0000256" key="2">
    <source>
        <dbReference type="ARBA" id="ARBA00022763"/>
    </source>
</evidence>
<evidence type="ECO:0000256" key="4">
    <source>
        <dbReference type="ARBA" id="ARBA00023242"/>
    </source>
</evidence>
<keyword evidence="5" id="KW-0269">Exonuclease</keyword>
<accession>A0AAV2BWC9</accession>
<dbReference type="CDD" id="cd09857">
    <property type="entry name" value="PIN_EXO1"/>
    <property type="match status" value="1"/>
</dbReference>
<sequence length="212" mass="23731">MGITGLLPFVKNSCRPANIKDFSGASVAVDAYSWLHKGAFSCAEKLVKGEKTDGYVYYCMKQLNLLLEAGLKPIMVFDGCNLSSKEGTEKKRRENREKTRQRGKELLCEGKIKEARECFQRCVDVTPKMAREVIEACRKKCIDCIVAPYEADAQLAYLDKVGMVQLIITEDSDLILFGCNKVEFKEHATPFALLLKIFRPTALSSYLSTPAP</sequence>
<keyword evidence="4 5" id="KW-0539">Nucleus</keyword>
<keyword evidence="5" id="KW-0460">Magnesium</keyword>
<dbReference type="InterPro" id="IPR006085">
    <property type="entry name" value="XPG_DNA_repair_N"/>
</dbReference>
<comment type="similarity">
    <text evidence="5">Belongs to the XPG/RAD2 endonuclease family. EXO1 subfamily.</text>
</comment>
<dbReference type="InterPro" id="IPR044752">
    <property type="entry name" value="PIN-like_EXO1"/>
</dbReference>
<dbReference type="PANTHER" id="PTHR11081">
    <property type="entry name" value="FLAP ENDONUCLEASE FAMILY MEMBER"/>
    <property type="match status" value="1"/>
</dbReference>
<dbReference type="EC" id="3.1.-.-" evidence="5"/>
<name>A0AAV2BWC9_9ARAC</name>
<keyword evidence="5" id="KW-0228">DNA excision</keyword>
<dbReference type="Gene3D" id="3.40.50.1010">
    <property type="entry name" value="5'-nuclease"/>
    <property type="match status" value="1"/>
</dbReference>
<keyword evidence="5" id="KW-0479">Metal-binding</keyword>